<organism evidence="2 3">
    <name type="scientific">Nocardiopsis exhalans</name>
    <dbReference type="NCBI Taxonomy" id="163604"/>
    <lineage>
        <taxon>Bacteria</taxon>
        <taxon>Bacillati</taxon>
        <taxon>Actinomycetota</taxon>
        <taxon>Actinomycetes</taxon>
        <taxon>Streptosporangiales</taxon>
        <taxon>Nocardiopsidaceae</taxon>
        <taxon>Nocardiopsis</taxon>
    </lineage>
</organism>
<evidence type="ECO:0000259" key="1">
    <source>
        <dbReference type="Pfam" id="PF21806"/>
    </source>
</evidence>
<accession>A0ABY5DH25</accession>
<sequence>MLNSVSSLPGDHLGLSEYDDDFGDRFRSLRNADVWKLERQQEFHEPESESWMAFLQGRREESLRLMEADRPALRKLFEGLAQVECRVRRVRVVEKPISTYLLWELHSARIRAQCGEDIRVITPEALSAFEQESPVPEIVILGDEVTYRILYDAQGEAEGAVRYTDPAVLEQCRAEITALHEQAEPVEDYFVREMDGVETPRAR</sequence>
<evidence type="ECO:0000313" key="2">
    <source>
        <dbReference type="EMBL" id="USY22478.1"/>
    </source>
</evidence>
<dbReference type="Pfam" id="PF21806">
    <property type="entry name" value="DUF6879"/>
    <property type="match status" value="1"/>
</dbReference>
<feature type="domain" description="DUF6879" evidence="1">
    <location>
        <begin position="20"/>
        <end position="190"/>
    </location>
</feature>
<dbReference type="InterPro" id="IPR049244">
    <property type="entry name" value="DUF6879"/>
</dbReference>
<proteinExistence type="predicted"/>
<dbReference type="RefSeq" id="WP_254421251.1">
    <property type="nucleotide sequence ID" value="NZ_BAAAJB010000067.1"/>
</dbReference>
<keyword evidence="3" id="KW-1185">Reference proteome</keyword>
<protein>
    <recommendedName>
        <fullName evidence="1">DUF6879 domain-containing protein</fullName>
    </recommendedName>
</protein>
<dbReference type="EMBL" id="CP099837">
    <property type="protein sequence ID" value="USY22478.1"/>
    <property type="molecule type" value="Genomic_DNA"/>
</dbReference>
<gene>
    <name evidence="2" type="ORF">NE857_13205</name>
</gene>
<name>A0ABY5DH25_9ACTN</name>
<evidence type="ECO:0000313" key="3">
    <source>
        <dbReference type="Proteomes" id="UP001055940"/>
    </source>
</evidence>
<dbReference type="Proteomes" id="UP001055940">
    <property type="component" value="Chromosome"/>
</dbReference>
<reference evidence="2" key="1">
    <citation type="submission" date="2022-06" db="EMBL/GenBank/DDBJ databases">
        <authorList>
            <person name="Ping M."/>
        </authorList>
    </citation>
    <scope>NUCLEOTIDE SEQUENCE</scope>
    <source>
        <strain evidence="2">JCM11759T</strain>
    </source>
</reference>